<keyword evidence="4" id="KW-1185">Reference proteome</keyword>
<proteinExistence type="predicted"/>
<feature type="chain" id="PRO_5018150447" description="Tetratricopeptide repeat protein" evidence="2">
    <location>
        <begin position="29"/>
        <end position="427"/>
    </location>
</feature>
<evidence type="ECO:0000256" key="1">
    <source>
        <dbReference type="SAM" id="MobiDB-lite"/>
    </source>
</evidence>
<evidence type="ECO:0000313" key="4">
    <source>
        <dbReference type="Proteomes" id="UP000282106"/>
    </source>
</evidence>
<organism evidence="3 4">
    <name type="scientific">Stagnimonas aquatica</name>
    <dbReference type="NCBI Taxonomy" id="2689987"/>
    <lineage>
        <taxon>Bacteria</taxon>
        <taxon>Pseudomonadati</taxon>
        <taxon>Pseudomonadota</taxon>
        <taxon>Gammaproteobacteria</taxon>
        <taxon>Nevskiales</taxon>
        <taxon>Nevskiaceae</taxon>
        <taxon>Stagnimonas</taxon>
    </lineage>
</organism>
<dbReference type="AlphaFoldDB" id="A0A3N0V7S3"/>
<dbReference type="SUPFAM" id="SSF48452">
    <property type="entry name" value="TPR-like"/>
    <property type="match status" value="1"/>
</dbReference>
<evidence type="ECO:0008006" key="5">
    <source>
        <dbReference type="Google" id="ProtNLM"/>
    </source>
</evidence>
<sequence length="427" mass="46609">MSAVRATALLALLLTLAGCQPSAPPAPAAAAPTAWSYADEHASNEAAVREAEAALGRGSVVWPQWETLARAQLALAQLSGDYRLYTAAEQSLQRAFDLAGAGSGPFLARARYNYTVHRLPLVAADLDAAERESNPDRAAILGLRADLAFQRGDYPAALEGYRAALERREDLQGLVRLALWQGHMGHRSEALALLDRAERIYHGDSPLPRAWLALQRGLLALDRGEWDLALAHYQHALRLLPGWWLAREHIAEIHVFQGKIDLALEEYATVIRDSGQPEFMDASAHLLRERGDEAGAASWIARARALYEQRLAQLPEASYGHGLDHYLLFGTPAEALTLARRNHALRPNGEAQIKLINALLLAGEPREALTLARRALASGWRSAELHAAAARTCAANGLLDEARQQSQDARALNPHVARQYGLPADTR</sequence>
<feature type="region of interest" description="Disordered" evidence="1">
    <location>
        <begin position="407"/>
        <end position="427"/>
    </location>
</feature>
<dbReference type="Proteomes" id="UP000282106">
    <property type="component" value="Unassembled WGS sequence"/>
</dbReference>
<dbReference type="EMBL" id="RJVO01000006">
    <property type="protein sequence ID" value="ROH88735.1"/>
    <property type="molecule type" value="Genomic_DNA"/>
</dbReference>
<dbReference type="RefSeq" id="WP_123212357.1">
    <property type="nucleotide sequence ID" value="NZ_RJVO01000006.1"/>
</dbReference>
<feature type="signal peptide" evidence="2">
    <location>
        <begin position="1"/>
        <end position="28"/>
    </location>
</feature>
<dbReference type="SUPFAM" id="SSF81901">
    <property type="entry name" value="HCP-like"/>
    <property type="match status" value="1"/>
</dbReference>
<dbReference type="InterPro" id="IPR011990">
    <property type="entry name" value="TPR-like_helical_dom_sf"/>
</dbReference>
<accession>A0A3N0V7S3</accession>
<protein>
    <recommendedName>
        <fullName evidence="5">Tetratricopeptide repeat protein</fullName>
    </recommendedName>
</protein>
<reference evidence="3 4" key="1">
    <citation type="submission" date="2018-10" db="EMBL/GenBank/DDBJ databases">
        <authorList>
            <person name="Chen W.-M."/>
        </authorList>
    </citation>
    <scope>NUCLEOTIDE SEQUENCE [LARGE SCALE GENOMIC DNA]</scope>
    <source>
        <strain evidence="3 4">THS-13</strain>
    </source>
</reference>
<dbReference type="InParanoid" id="A0A3N0V7S3"/>
<keyword evidence="2" id="KW-0732">Signal</keyword>
<dbReference type="Gene3D" id="1.25.40.10">
    <property type="entry name" value="Tetratricopeptide repeat domain"/>
    <property type="match status" value="2"/>
</dbReference>
<dbReference type="SMART" id="SM00028">
    <property type="entry name" value="TPR"/>
    <property type="match status" value="3"/>
</dbReference>
<gene>
    <name evidence="3" type="ORF">ED208_13045</name>
</gene>
<evidence type="ECO:0000313" key="3">
    <source>
        <dbReference type="EMBL" id="ROH88735.1"/>
    </source>
</evidence>
<evidence type="ECO:0000256" key="2">
    <source>
        <dbReference type="SAM" id="SignalP"/>
    </source>
</evidence>
<name>A0A3N0V7S3_9GAMM</name>
<dbReference type="InterPro" id="IPR019734">
    <property type="entry name" value="TPR_rpt"/>
</dbReference>
<dbReference type="PROSITE" id="PS51257">
    <property type="entry name" value="PROKAR_LIPOPROTEIN"/>
    <property type="match status" value="1"/>
</dbReference>
<comment type="caution">
    <text evidence="3">The sequence shown here is derived from an EMBL/GenBank/DDBJ whole genome shotgun (WGS) entry which is preliminary data.</text>
</comment>